<dbReference type="Proteomes" id="UP001482513">
    <property type="component" value="Unassembled WGS sequence"/>
</dbReference>
<feature type="coiled-coil region" evidence="9">
    <location>
        <begin position="205"/>
        <end position="280"/>
    </location>
</feature>
<evidence type="ECO:0000256" key="2">
    <source>
        <dbReference type="ARBA" id="ARBA00006683"/>
    </source>
</evidence>
<dbReference type="RefSeq" id="WP_190699013.1">
    <property type="nucleotide sequence ID" value="NZ_JAMPKX010000001.1"/>
</dbReference>
<comment type="similarity">
    <text evidence="2">Belongs to the CpsC/CapA family.</text>
</comment>
<evidence type="ECO:0000259" key="11">
    <source>
        <dbReference type="Pfam" id="PF02706"/>
    </source>
</evidence>
<comment type="caution">
    <text evidence="12">The sequence shown here is derived from an EMBL/GenBank/DDBJ whole genome shotgun (WGS) entry which is preliminary data.</text>
</comment>
<evidence type="ECO:0000256" key="3">
    <source>
        <dbReference type="ARBA" id="ARBA00022475"/>
    </source>
</evidence>
<dbReference type="EC" id="2.7.10.2" evidence="12"/>
<comment type="subcellular location">
    <subcellularLocation>
        <location evidence="1">Cell membrane</location>
        <topology evidence="1">Multi-pass membrane protein</topology>
    </subcellularLocation>
</comment>
<dbReference type="Gene3D" id="3.40.50.300">
    <property type="entry name" value="P-loop containing nucleotide triphosphate hydrolases"/>
    <property type="match status" value="1"/>
</dbReference>
<dbReference type="PANTHER" id="PTHR32309:SF13">
    <property type="entry name" value="FERRIC ENTEROBACTIN TRANSPORT PROTEIN FEPE"/>
    <property type="match status" value="1"/>
</dbReference>
<evidence type="ECO:0000256" key="10">
    <source>
        <dbReference type="SAM" id="MobiDB-lite"/>
    </source>
</evidence>
<dbReference type="Pfam" id="PF02706">
    <property type="entry name" value="Wzz"/>
    <property type="match status" value="1"/>
</dbReference>
<evidence type="ECO:0000256" key="5">
    <source>
        <dbReference type="ARBA" id="ARBA00022741"/>
    </source>
</evidence>
<reference evidence="12 13" key="1">
    <citation type="submission" date="2022-04" db="EMBL/GenBank/DDBJ databases">
        <title>Positive selection, recombination, and allopatry shape intraspecific diversity of widespread and dominant cyanobacteria.</title>
        <authorList>
            <person name="Wei J."/>
            <person name="Shu W."/>
            <person name="Hu C."/>
        </authorList>
    </citation>
    <scope>NUCLEOTIDE SEQUENCE [LARGE SCALE GENOMIC DNA]</scope>
    <source>
        <strain evidence="12 13">DQ-A4</strain>
    </source>
</reference>
<protein>
    <submittedName>
        <fullName evidence="12">Polysaccharide biosynthesis tyrosine autokinase</fullName>
        <ecNumber evidence="12">2.7.10.2</ecNumber>
    </submittedName>
</protein>
<evidence type="ECO:0000256" key="1">
    <source>
        <dbReference type="ARBA" id="ARBA00004651"/>
    </source>
</evidence>
<dbReference type="InterPro" id="IPR005702">
    <property type="entry name" value="Wzc-like_C"/>
</dbReference>
<keyword evidence="9" id="KW-0175">Coiled coil</keyword>
<organism evidence="12 13">
    <name type="scientific">Leptolyngbya subtilissima DQ-A4</name>
    <dbReference type="NCBI Taxonomy" id="2933933"/>
    <lineage>
        <taxon>Bacteria</taxon>
        <taxon>Bacillati</taxon>
        <taxon>Cyanobacteriota</taxon>
        <taxon>Cyanophyceae</taxon>
        <taxon>Leptolyngbyales</taxon>
        <taxon>Leptolyngbyaceae</taxon>
        <taxon>Leptolyngbya group</taxon>
        <taxon>Leptolyngbya</taxon>
    </lineage>
</organism>
<evidence type="ECO:0000256" key="4">
    <source>
        <dbReference type="ARBA" id="ARBA00022692"/>
    </source>
</evidence>
<feature type="region of interest" description="Disordered" evidence="10">
    <location>
        <begin position="1"/>
        <end position="22"/>
    </location>
</feature>
<name>A0ABV0JYY5_9CYAN</name>
<dbReference type="InterPro" id="IPR027417">
    <property type="entry name" value="P-loop_NTPase"/>
</dbReference>
<evidence type="ECO:0000313" key="12">
    <source>
        <dbReference type="EMBL" id="MEP0945748.1"/>
    </source>
</evidence>
<dbReference type="NCBIfam" id="TIGR01007">
    <property type="entry name" value="eps_fam"/>
    <property type="match status" value="1"/>
</dbReference>
<dbReference type="CDD" id="cd05387">
    <property type="entry name" value="BY-kinase"/>
    <property type="match status" value="1"/>
</dbReference>
<dbReference type="PANTHER" id="PTHR32309">
    <property type="entry name" value="TYROSINE-PROTEIN KINASE"/>
    <property type="match status" value="1"/>
</dbReference>
<dbReference type="SUPFAM" id="SSF52540">
    <property type="entry name" value="P-loop containing nucleoside triphosphate hydrolases"/>
    <property type="match status" value="1"/>
</dbReference>
<sequence length="727" mass="79189">MKAHTLQPSPTLPMAAGADSGSEGGLDLGSLLSTLRRRLFLIASITTALTGAAGLRAYLSPPSYSAAFEILIQPQSAETEVISSLSEVPVNQQETELTLGDQTRILTSPGVLQPVVADLRAKGIEGCVPPAQAASTGLSEEELNKICYSQVESRLGLQLTKESRIIRATYRGASSQNVEYVANLIARTFLDYGLASRQRDLQQGLKFLDDKIPDASKRVDELQGNLQNLRQGSNLITPEAEGSKLSGQIADFENEYRAVLIELEENLTRYEELERQLSDRPQDVSVSSVLSSNSRYQTLVEQLLTLDSQIAQASTIFLSTSDDMQVLQEQRQNLLALMAREGANAQQELMGQIEVLAAREAALSSTLASLNVDVGQLAGVTREFTDLDRELTIANTNLSQLLQRRETLQIEAAQRELPWELITPTTVATDVANLSNNLVLGGLLGLLLGVGLALALDSQKDVLYTARDLKRVTPVPILGLIPHNGAVERGYDEQHLLSLYQVVDEMLNGQGPKKGDLPIDDLYAYREAFRSLVANLQRLDADRPLRSLVISSADNQLADSTTAAYLAWAAAELGNRVLLIDADFRFPHLHNFLELPNQQGFANILAGELDLKNVIKRSPTEPNLFVLTTGTTDVDPARLLSSTKMKQFVTKTESYFDLVIYDSPPFAEYADAALLSAESSGMVLVSHLGTVKSAQLEQALEKLWISKIPLIGLIAKEASSKLALLTA</sequence>
<gene>
    <name evidence="12" type="ORF">NC992_02585</name>
</gene>
<dbReference type="GO" id="GO:0004715">
    <property type="term" value="F:non-membrane spanning protein tyrosine kinase activity"/>
    <property type="evidence" value="ECO:0007669"/>
    <property type="project" value="UniProtKB-EC"/>
</dbReference>
<dbReference type="InterPro" id="IPR050445">
    <property type="entry name" value="Bact_polysacc_biosynth/exp"/>
</dbReference>
<keyword evidence="6" id="KW-0067">ATP-binding</keyword>
<keyword evidence="7" id="KW-1133">Transmembrane helix</keyword>
<evidence type="ECO:0000256" key="7">
    <source>
        <dbReference type="ARBA" id="ARBA00022989"/>
    </source>
</evidence>
<keyword evidence="5" id="KW-0547">Nucleotide-binding</keyword>
<keyword evidence="4" id="KW-0812">Transmembrane</keyword>
<dbReference type="EMBL" id="JAMPKX010000001">
    <property type="protein sequence ID" value="MEP0945748.1"/>
    <property type="molecule type" value="Genomic_DNA"/>
</dbReference>
<keyword evidence="13" id="KW-1185">Reference proteome</keyword>
<evidence type="ECO:0000256" key="6">
    <source>
        <dbReference type="ARBA" id="ARBA00022840"/>
    </source>
</evidence>
<proteinExistence type="inferred from homology"/>
<keyword evidence="3" id="KW-1003">Cell membrane</keyword>
<dbReference type="InterPro" id="IPR003856">
    <property type="entry name" value="LPS_length_determ_N"/>
</dbReference>
<evidence type="ECO:0000256" key="9">
    <source>
        <dbReference type="SAM" id="Coils"/>
    </source>
</evidence>
<keyword evidence="8" id="KW-0472">Membrane</keyword>
<feature type="domain" description="Polysaccharide chain length determinant N-terminal" evidence="11">
    <location>
        <begin position="26"/>
        <end position="119"/>
    </location>
</feature>
<keyword evidence="12" id="KW-0808">Transferase</keyword>
<evidence type="ECO:0000313" key="13">
    <source>
        <dbReference type="Proteomes" id="UP001482513"/>
    </source>
</evidence>
<accession>A0ABV0JYY5</accession>
<evidence type="ECO:0000256" key="8">
    <source>
        <dbReference type="ARBA" id="ARBA00023136"/>
    </source>
</evidence>